<feature type="domain" description="Phosphotyrosine protein phosphatase I" evidence="6">
    <location>
        <begin position="1"/>
        <end position="147"/>
    </location>
</feature>
<keyword evidence="8" id="KW-1185">Reference proteome</keyword>
<dbReference type="InterPro" id="IPR017867">
    <property type="entry name" value="Tyr_phospatase_low_mol_wt"/>
</dbReference>
<dbReference type="PANTHER" id="PTHR11717">
    <property type="entry name" value="LOW MOLECULAR WEIGHT PROTEIN TYROSINE PHOSPHATASE"/>
    <property type="match status" value="1"/>
</dbReference>
<dbReference type="EMBL" id="QLLL01000012">
    <property type="protein sequence ID" value="RAI98509.1"/>
    <property type="molecule type" value="Genomic_DNA"/>
</dbReference>
<accession>A0A327Q2D6</accession>
<comment type="caution">
    <text evidence="7">The sequence shown here is derived from an EMBL/GenBank/DDBJ whole genome shotgun (WGS) entry which is preliminary data.</text>
</comment>
<dbReference type="AlphaFoldDB" id="A0A327Q2D6"/>
<evidence type="ECO:0000313" key="7">
    <source>
        <dbReference type="EMBL" id="RAI98509.1"/>
    </source>
</evidence>
<evidence type="ECO:0000259" key="6">
    <source>
        <dbReference type="SMART" id="SM00226"/>
    </source>
</evidence>
<evidence type="ECO:0000256" key="1">
    <source>
        <dbReference type="ARBA" id="ARBA00011063"/>
    </source>
</evidence>
<dbReference type="RefSeq" id="WP_111600253.1">
    <property type="nucleotide sequence ID" value="NZ_QLLL01000012.1"/>
</dbReference>
<dbReference type="InterPro" id="IPR036196">
    <property type="entry name" value="Ptyr_pPase_sf"/>
</dbReference>
<sequence length="148" mass="17228">MKILMVCLGNICRSPLAEGIMRHLAEEKHLHWEIDSAGTANYHVGDPPDRRSIRVAKQHGIDIATLRGRQFHREDFDDFDHIFVMDHNNYRAVILKARNEDDKAKVSLLLPNQQEVPDPWYDDALFEPVYNMVYTACAERLRELTNNK</sequence>
<dbReference type="SMART" id="SM00226">
    <property type="entry name" value="LMWPc"/>
    <property type="match status" value="1"/>
</dbReference>
<dbReference type="Pfam" id="PF01451">
    <property type="entry name" value="LMWPc"/>
    <property type="match status" value="1"/>
</dbReference>
<feature type="active site" description="Proton donor" evidence="5">
    <location>
        <position position="118"/>
    </location>
</feature>
<name>A0A327Q2D6_9BACT</name>
<evidence type="ECO:0000256" key="2">
    <source>
        <dbReference type="ARBA" id="ARBA00013064"/>
    </source>
</evidence>
<keyword evidence="4" id="KW-0904">Protein phosphatase</keyword>
<dbReference type="Proteomes" id="UP000249547">
    <property type="component" value="Unassembled WGS sequence"/>
</dbReference>
<comment type="similarity">
    <text evidence="1">Belongs to the low molecular weight phosphotyrosine protein phosphatase family.</text>
</comment>
<dbReference type="InterPro" id="IPR023485">
    <property type="entry name" value="Ptyr_pPase"/>
</dbReference>
<dbReference type="SUPFAM" id="SSF52788">
    <property type="entry name" value="Phosphotyrosine protein phosphatases I"/>
    <property type="match status" value="1"/>
</dbReference>
<dbReference type="InterPro" id="IPR050438">
    <property type="entry name" value="LMW_PTPase"/>
</dbReference>
<protein>
    <recommendedName>
        <fullName evidence="2">protein-tyrosine-phosphatase</fullName>
        <ecNumber evidence="2">3.1.3.48</ecNumber>
    </recommendedName>
</protein>
<reference evidence="7 8" key="1">
    <citation type="submission" date="2018-06" db="EMBL/GenBank/DDBJ databases">
        <title>Genomic Encyclopedia of Archaeal and Bacterial Type Strains, Phase II (KMG-II): from individual species to whole genera.</title>
        <authorList>
            <person name="Goeker M."/>
        </authorList>
    </citation>
    <scope>NUCLEOTIDE SEQUENCE [LARGE SCALE GENOMIC DNA]</scope>
    <source>
        <strain evidence="7 8">DSM 23857</strain>
    </source>
</reference>
<organism evidence="7 8">
    <name type="scientific">Chitinophaga skermanii</name>
    <dbReference type="NCBI Taxonomy" id="331697"/>
    <lineage>
        <taxon>Bacteria</taxon>
        <taxon>Pseudomonadati</taxon>
        <taxon>Bacteroidota</taxon>
        <taxon>Chitinophagia</taxon>
        <taxon>Chitinophagales</taxon>
        <taxon>Chitinophagaceae</taxon>
        <taxon>Chitinophaga</taxon>
    </lineage>
</organism>
<dbReference type="CDD" id="cd16343">
    <property type="entry name" value="LMWPTP"/>
    <property type="match status" value="1"/>
</dbReference>
<dbReference type="GO" id="GO:0004725">
    <property type="term" value="F:protein tyrosine phosphatase activity"/>
    <property type="evidence" value="ECO:0007669"/>
    <property type="project" value="UniProtKB-EC"/>
</dbReference>
<evidence type="ECO:0000256" key="4">
    <source>
        <dbReference type="ARBA" id="ARBA00022912"/>
    </source>
</evidence>
<feature type="active site" description="Nucleophile" evidence="5">
    <location>
        <position position="7"/>
    </location>
</feature>
<dbReference type="EC" id="3.1.3.48" evidence="2"/>
<dbReference type="OrthoDB" id="9784339at2"/>
<dbReference type="PRINTS" id="PR00719">
    <property type="entry name" value="LMWPTPASE"/>
</dbReference>
<proteinExistence type="inferred from homology"/>
<feature type="active site" description="Nucleophile" evidence="5">
    <location>
        <position position="13"/>
    </location>
</feature>
<keyword evidence="3" id="KW-0378">Hydrolase</keyword>
<evidence type="ECO:0000313" key="8">
    <source>
        <dbReference type="Proteomes" id="UP000249547"/>
    </source>
</evidence>
<dbReference type="PANTHER" id="PTHR11717:SF7">
    <property type="entry name" value="LOW MOLECULAR WEIGHT PHOSPHOTYROSINE PROTEIN PHOSPHATASE"/>
    <property type="match status" value="1"/>
</dbReference>
<evidence type="ECO:0000256" key="5">
    <source>
        <dbReference type="PIRSR" id="PIRSR617867-1"/>
    </source>
</evidence>
<dbReference type="Gene3D" id="3.40.50.2300">
    <property type="match status" value="1"/>
</dbReference>
<evidence type="ECO:0000256" key="3">
    <source>
        <dbReference type="ARBA" id="ARBA00022801"/>
    </source>
</evidence>
<gene>
    <name evidence="7" type="ORF">LX64_04871</name>
</gene>